<dbReference type="GO" id="GO:0009966">
    <property type="term" value="P:regulation of signal transduction"/>
    <property type="evidence" value="ECO:0007669"/>
    <property type="project" value="TreeGrafter"/>
</dbReference>
<keyword evidence="12" id="KW-0449">Lipoprotein</keyword>
<evidence type="ECO:0000256" key="11">
    <source>
        <dbReference type="ARBA" id="ARBA00023136"/>
    </source>
</evidence>
<evidence type="ECO:0000259" key="22">
    <source>
        <dbReference type="PROSITE" id="PS50011"/>
    </source>
</evidence>
<dbReference type="GO" id="GO:0007601">
    <property type="term" value="P:visual perception"/>
    <property type="evidence" value="ECO:0007669"/>
    <property type="project" value="UniProtKB-KW"/>
</dbReference>
<evidence type="ECO:0000256" key="13">
    <source>
        <dbReference type="ARBA" id="ARBA00023289"/>
    </source>
</evidence>
<evidence type="ECO:0000256" key="16">
    <source>
        <dbReference type="ARBA" id="ARBA00048717"/>
    </source>
</evidence>
<dbReference type="SUPFAM" id="SSF48097">
    <property type="entry name" value="Regulator of G-protein signaling, RGS"/>
    <property type="match status" value="1"/>
</dbReference>
<dbReference type="InterPro" id="IPR000719">
    <property type="entry name" value="Prot_kinase_dom"/>
</dbReference>
<feature type="binding site" evidence="19">
    <location>
        <position position="214"/>
    </location>
    <ligand>
        <name>ATP</name>
        <dbReference type="ChEBI" id="CHEBI:30616"/>
    </ligand>
</feature>
<evidence type="ECO:0000256" key="6">
    <source>
        <dbReference type="ARBA" id="ARBA00022606"/>
    </source>
</evidence>
<dbReference type="PROSITE" id="PS50011">
    <property type="entry name" value="PROTEIN_KINASE_DOM"/>
    <property type="match status" value="1"/>
</dbReference>
<reference evidence="25" key="2">
    <citation type="submission" date="2025-09" db="UniProtKB">
        <authorList>
            <consortium name="Ensembl"/>
        </authorList>
    </citation>
    <scope>IDENTIFICATION</scope>
</reference>
<dbReference type="InterPro" id="IPR036305">
    <property type="entry name" value="RGS_sf"/>
</dbReference>
<dbReference type="Pfam" id="PF00615">
    <property type="entry name" value="RGS"/>
    <property type="match status" value="1"/>
</dbReference>
<dbReference type="InterPro" id="IPR000961">
    <property type="entry name" value="AGC-kinase_C"/>
</dbReference>
<evidence type="ECO:0000256" key="21">
    <source>
        <dbReference type="RuleBase" id="RU000308"/>
    </source>
</evidence>
<evidence type="ECO:0000256" key="8">
    <source>
        <dbReference type="ARBA" id="ARBA00022741"/>
    </source>
</evidence>
<evidence type="ECO:0000256" key="18">
    <source>
        <dbReference type="PIRSR" id="PIRSR600239-51"/>
    </source>
</evidence>
<organism evidence="25 26">
    <name type="scientific">Salvator merianae</name>
    <name type="common">Argentine black and white tegu</name>
    <name type="synonym">Tupinambis merianae</name>
    <dbReference type="NCBI Taxonomy" id="96440"/>
    <lineage>
        <taxon>Eukaryota</taxon>
        <taxon>Metazoa</taxon>
        <taxon>Chordata</taxon>
        <taxon>Craniata</taxon>
        <taxon>Vertebrata</taxon>
        <taxon>Euteleostomi</taxon>
        <taxon>Lepidosauria</taxon>
        <taxon>Squamata</taxon>
        <taxon>Bifurcata</taxon>
        <taxon>Unidentata</taxon>
        <taxon>Episquamata</taxon>
        <taxon>Laterata</taxon>
        <taxon>Teiioidea</taxon>
        <taxon>Teiidae</taxon>
        <taxon>Salvator</taxon>
    </lineage>
</organism>
<evidence type="ECO:0000259" key="23">
    <source>
        <dbReference type="PROSITE" id="PS50132"/>
    </source>
</evidence>
<keyword evidence="8 19" id="KW-0547">Nucleotide-binding</keyword>
<dbReference type="SMART" id="SM00220">
    <property type="entry name" value="S_TKc"/>
    <property type="match status" value="1"/>
</dbReference>
<comment type="catalytic activity">
    <reaction evidence="17">
        <text>L-seryl-[rhodopsin] + ATP = O-phospho-L-seryl-[rhodopsin] + ADP + H(+)</text>
        <dbReference type="Rhea" id="RHEA:23356"/>
        <dbReference type="Rhea" id="RHEA-COMP:14594"/>
        <dbReference type="Rhea" id="RHEA-COMP:14595"/>
        <dbReference type="ChEBI" id="CHEBI:15378"/>
        <dbReference type="ChEBI" id="CHEBI:29999"/>
        <dbReference type="ChEBI" id="CHEBI:30616"/>
        <dbReference type="ChEBI" id="CHEBI:83421"/>
        <dbReference type="ChEBI" id="CHEBI:456216"/>
        <dbReference type="EC" id="2.7.11.14"/>
    </reaction>
</comment>
<evidence type="ECO:0000313" key="26">
    <source>
        <dbReference type="Proteomes" id="UP000694421"/>
    </source>
</evidence>
<feature type="domain" description="AGC-kinase C-terminal" evidence="24">
    <location>
        <begin position="406"/>
        <end position="471"/>
    </location>
</feature>
<comment type="subcellular location">
    <subcellularLocation>
        <location evidence="1">Membrane</location>
        <topology evidence="1">Lipid-anchor</topology>
    </subcellularLocation>
</comment>
<dbReference type="PANTHER" id="PTHR24355:SF12">
    <property type="entry name" value="RHODOPSIN KINASE GRK7"/>
    <property type="match status" value="1"/>
</dbReference>
<dbReference type="GO" id="GO:0050254">
    <property type="term" value="F:rhodopsin kinase activity"/>
    <property type="evidence" value="ECO:0007669"/>
    <property type="project" value="UniProtKB-EC"/>
</dbReference>
<feature type="domain" description="Protein kinase" evidence="22">
    <location>
        <begin position="185"/>
        <end position="423"/>
    </location>
</feature>
<dbReference type="InterPro" id="IPR044926">
    <property type="entry name" value="RGS_subdomain_2"/>
</dbReference>
<dbReference type="SUPFAM" id="SSF56112">
    <property type="entry name" value="Protein kinase-like (PK-like)"/>
    <property type="match status" value="1"/>
</dbReference>
<comment type="function">
    <text evidence="15">Retina-specific kinase involved in the shutoff of the photoresponse and adaptation to changing light conditions via cone opsin phosphorylation, including rhodopsin (RHO).</text>
</comment>
<dbReference type="InterPro" id="IPR016137">
    <property type="entry name" value="RGS"/>
</dbReference>
<dbReference type="Ensembl" id="ENSSMRT00000024690.1">
    <property type="protein sequence ID" value="ENSSMRP00000021061.1"/>
    <property type="gene ID" value="ENSSMRG00000016387.1"/>
</dbReference>
<name>A0A8D0DSC2_SALMN</name>
<accession>A0A8D0DSC2</accession>
<dbReference type="SMART" id="SM00133">
    <property type="entry name" value="S_TK_X"/>
    <property type="match status" value="1"/>
</dbReference>
<comment type="catalytic activity">
    <reaction evidence="16">
        <text>L-threonyl-[rhodopsin] + ATP = O-phospho-L-threonyl-[rhodopsin] + ADP + H(+)</text>
        <dbReference type="Rhea" id="RHEA:56552"/>
        <dbReference type="Rhea" id="RHEA-COMP:14596"/>
        <dbReference type="Rhea" id="RHEA-COMP:14597"/>
        <dbReference type="ChEBI" id="CHEBI:15378"/>
        <dbReference type="ChEBI" id="CHEBI:30013"/>
        <dbReference type="ChEBI" id="CHEBI:30616"/>
        <dbReference type="ChEBI" id="CHEBI:61977"/>
        <dbReference type="ChEBI" id="CHEBI:456216"/>
        <dbReference type="EC" id="2.7.11.14"/>
    </reaction>
</comment>
<reference evidence="25" key="1">
    <citation type="submission" date="2025-08" db="UniProtKB">
        <authorList>
            <consortium name="Ensembl"/>
        </authorList>
    </citation>
    <scope>IDENTIFICATION</scope>
</reference>
<keyword evidence="3" id="KW-0488">Methylation</keyword>
<evidence type="ECO:0000256" key="10">
    <source>
        <dbReference type="ARBA" id="ARBA00022840"/>
    </source>
</evidence>
<dbReference type="Gene3D" id="1.10.510.10">
    <property type="entry name" value="Transferase(Phosphotransferase) domain 1"/>
    <property type="match status" value="1"/>
</dbReference>
<keyword evidence="11" id="KW-0472">Membrane</keyword>
<dbReference type="PROSITE" id="PS00107">
    <property type="entry name" value="PROTEIN_KINASE_ATP"/>
    <property type="match status" value="1"/>
</dbReference>
<dbReference type="GO" id="GO:0016020">
    <property type="term" value="C:membrane"/>
    <property type="evidence" value="ECO:0007669"/>
    <property type="project" value="UniProtKB-SubCell"/>
</dbReference>
<protein>
    <recommendedName>
        <fullName evidence="21">G protein-coupled receptor kinase</fullName>
        <ecNumber evidence="21">2.7.11.-</ecNumber>
    </recommendedName>
</protein>
<evidence type="ECO:0000256" key="12">
    <source>
        <dbReference type="ARBA" id="ARBA00023288"/>
    </source>
</evidence>
<feature type="active site" description="Proton acceptor" evidence="18">
    <location>
        <position position="275"/>
    </location>
</feature>
<evidence type="ECO:0000256" key="17">
    <source>
        <dbReference type="ARBA" id="ARBA00049249"/>
    </source>
</evidence>
<dbReference type="InterPro" id="IPR011009">
    <property type="entry name" value="Kinase-like_dom_sf"/>
</dbReference>
<keyword evidence="26" id="KW-1185">Reference proteome</keyword>
<dbReference type="InterPro" id="IPR008271">
    <property type="entry name" value="Ser/Thr_kinase_AS"/>
</dbReference>
<dbReference type="Gene3D" id="3.30.200.20">
    <property type="entry name" value="Phosphorylase Kinase, domain 1"/>
    <property type="match status" value="2"/>
</dbReference>
<keyword evidence="5" id="KW-0597">Phosphoprotein</keyword>
<comment type="similarity">
    <text evidence="2 21">Belongs to the protein kinase superfamily. AGC Ser/Thr protein kinase family. GPRK subfamily.</text>
</comment>
<dbReference type="EC" id="2.7.11.-" evidence="21"/>
<evidence type="ECO:0000256" key="2">
    <source>
        <dbReference type="ARBA" id="ARBA00009793"/>
    </source>
</evidence>
<dbReference type="GO" id="GO:0007165">
    <property type="term" value="P:signal transduction"/>
    <property type="evidence" value="ECO:0007669"/>
    <property type="project" value="InterPro"/>
</dbReference>
<dbReference type="PROSITE" id="PS51285">
    <property type="entry name" value="AGC_KINASE_CTER"/>
    <property type="match status" value="1"/>
</dbReference>
<keyword evidence="14" id="KW-0844">Vision</keyword>
<feature type="domain" description="RGS" evidence="23">
    <location>
        <begin position="59"/>
        <end position="170"/>
    </location>
</feature>
<evidence type="ECO:0000256" key="4">
    <source>
        <dbReference type="ARBA" id="ARBA00022527"/>
    </source>
</evidence>
<evidence type="ECO:0000256" key="5">
    <source>
        <dbReference type="ARBA" id="ARBA00022553"/>
    </source>
</evidence>
<dbReference type="PROSITE" id="PS00108">
    <property type="entry name" value="PROTEIN_KINASE_ST"/>
    <property type="match status" value="1"/>
</dbReference>
<dbReference type="FunFam" id="1.10.510.10:FF:000074">
    <property type="entry name" value="G protein-coupled receptor kinase"/>
    <property type="match status" value="1"/>
</dbReference>
<dbReference type="PROSITE" id="PS50132">
    <property type="entry name" value="RGS"/>
    <property type="match status" value="1"/>
</dbReference>
<evidence type="ECO:0000256" key="1">
    <source>
        <dbReference type="ARBA" id="ARBA00004635"/>
    </source>
</evidence>
<evidence type="ECO:0000259" key="24">
    <source>
        <dbReference type="PROSITE" id="PS51285"/>
    </source>
</evidence>
<dbReference type="GO" id="GO:0005737">
    <property type="term" value="C:cytoplasm"/>
    <property type="evidence" value="ECO:0007669"/>
    <property type="project" value="TreeGrafter"/>
</dbReference>
<keyword evidence="7 21" id="KW-0808">Transferase</keyword>
<dbReference type="Gene3D" id="1.10.167.10">
    <property type="entry name" value="Regulator of G-protein Signalling 4, domain 2"/>
    <property type="match status" value="1"/>
</dbReference>
<evidence type="ECO:0000256" key="20">
    <source>
        <dbReference type="RuleBase" id="RU000304"/>
    </source>
</evidence>
<dbReference type="Proteomes" id="UP000694421">
    <property type="component" value="Unplaced"/>
</dbReference>
<keyword evidence="6" id="KW-0716">Sensory transduction</keyword>
<evidence type="ECO:0000256" key="3">
    <source>
        <dbReference type="ARBA" id="ARBA00022481"/>
    </source>
</evidence>
<dbReference type="InterPro" id="IPR000239">
    <property type="entry name" value="GPCR_kinase"/>
</dbReference>
<keyword evidence="10 19" id="KW-0067">ATP-binding</keyword>
<sequence length="500" mass="57400">MGGLDNLIANTAYLQARQSGDVDAKEMQKRRKSLALPKMEECAEVKKSVVVEYESICEQQPIGRWFFREFLDSVPEYQLAKEFLDEVHSWELAEENIKASLLEGVVNMYLKNNSNNYLKFLSADLGNKCQSVTKADFESIIQEVREEASTYLKGKPFQDFQTSPFFDKFVQWKCFEQKPINEKLFDEFRVLGKGGFGEVCAIQVRTTGRMYACKKLDKKRLKKKGGEKMALLEKEILEKVNSRFIVTLAYAVIFYSAQITCGMLHLHSIQIVYRDMKPENVLLDDNGHCRLSDLGLAVRVKEGKTINQRAGTNGYMAPEILKEENYTYPVDWFAMGCSIYEMIAGRTPFKDYKEKVDKEEVRRRTVEDEVKFEHANFDEPTKDICKLFLAKKPEDRLGSRKHSFFKSINFHRLEAGLIDPPFVPDPSVVYAKDVADIADFSEIRGIEFDDKDKKFFKKFATGAIPIPWQEEVIETGLFEELNDPYRVAGGDAKSGVCLLL</sequence>
<proteinExistence type="inferred from homology"/>
<dbReference type="InterPro" id="IPR017441">
    <property type="entry name" value="Protein_kinase_ATP_BS"/>
</dbReference>
<evidence type="ECO:0000256" key="7">
    <source>
        <dbReference type="ARBA" id="ARBA00022679"/>
    </source>
</evidence>
<evidence type="ECO:0000256" key="9">
    <source>
        <dbReference type="ARBA" id="ARBA00022777"/>
    </source>
</evidence>
<dbReference type="Pfam" id="PF00069">
    <property type="entry name" value="Pkinase"/>
    <property type="match status" value="2"/>
</dbReference>
<keyword evidence="13" id="KW-0636">Prenylation</keyword>
<dbReference type="GO" id="GO:0005524">
    <property type="term" value="F:ATP binding"/>
    <property type="evidence" value="ECO:0007669"/>
    <property type="project" value="UniProtKB-UniRule"/>
</dbReference>
<evidence type="ECO:0000313" key="25">
    <source>
        <dbReference type="Ensembl" id="ENSSMRP00000021061.1"/>
    </source>
</evidence>
<keyword evidence="4 20" id="KW-0723">Serine/threonine-protein kinase</keyword>
<dbReference type="GeneTree" id="ENSGT00940000160511"/>
<dbReference type="SMART" id="SM00315">
    <property type="entry name" value="RGS"/>
    <property type="match status" value="1"/>
</dbReference>
<evidence type="ECO:0000256" key="19">
    <source>
        <dbReference type="PROSITE-ProRule" id="PRU10141"/>
    </source>
</evidence>
<dbReference type="PANTHER" id="PTHR24355">
    <property type="entry name" value="G PROTEIN-COUPLED RECEPTOR KINASE/RIBOSOMAL PROTEIN S6 KINASE"/>
    <property type="match status" value="1"/>
</dbReference>
<dbReference type="AlphaFoldDB" id="A0A8D0DSC2"/>
<keyword evidence="9 21" id="KW-0418">Kinase</keyword>
<dbReference type="PRINTS" id="PR00717">
    <property type="entry name" value="GPCRKINASE"/>
</dbReference>
<evidence type="ECO:0000256" key="15">
    <source>
        <dbReference type="ARBA" id="ARBA00037736"/>
    </source>
</evidence>
<evidence type="ECO:0000256" key="14">
    <source>
        <dbReference type="ARBA" id="ARBA00023305"/>
    </source>
</evidence>